<evidence type="ECO:0000313" key="3">
    <source>
        <dbReference type="Proteomes" id="UP001521785"/>
    </source>
</evidence>
<evidence type="ECO:0000259" key="1">
    <source>
        <dbReference type="Pfam" id="PF17111"/>
    </source>
</evidence>
<organism evidence="2 3">
    <name type="scientific">Paraconiothyrium brasiliense</name>
    <dbReference type="NCBI Taxonomy" id="300254"/>
    <lineage>
        <taxon>Eukaryota</taxon>
        <taxon>Fungi</taxon>
        <taxon>Dikarya</taxon>
        <taxon>Ascomycota</taxon>
        <taxon>Pezizomycotina</taxon>
        <taxon>Dothideomycetes</taxon>
        <taxon>Pleosporomycetidae</taxon>
        <taxon>Pleosporales</taxon>
        <taxon>Massarineae</taxon>
        <taxon>Didymosphaeriaceae</taxon>
        <taxon>Paraconiothyrium</taxon>
    </lineage>
</organism>
<gene>
    <name evidence="2" type="ORF">SLS60_000314</name>
</gene>
<reference evidence="2 3" key="1">
    <citation type="submission" date="2024-02" db="EMBL/GenBank/DDBJ databases">
        <title>De novo assembly and annotation of 12 fungi associated with fruit tree decline syndrome in Ontario, Canada.</title>
        <authorList>
            <person name="Sulman M."/>
            <person name="Ellouze W."/>
            <person name="Ilyukhin E."/>
        </authorList>
    </citation>
    <scope>NUCLEOTIDE SEQUENCE [LARGE SCALE GENOMIC DNA]</scope>
    <source>
        <strain evidence="2 3">M42-189</strain>
    </source>
</reference>
<accession>A0ABR3S5W9</accession>
<proteinExistence type="predicted"/>
<keyword evidence="3" id="KW-1185">Reference proteome</keyword>
<sequence length="154" mass="16924">MSDPLSIAASSLAVVGAADVVLRAGVECYHFLSDIQKAPASIEHLKSSLENTTALVETLRKHIQKHIRDSGSSVPSADLVELQPVFKQFNSTIVTLQRDLKPLSVRAAKYSKMSKTWASIRHVLEEKDIQKISERIAQSKSSLSITLSLIEGWV</sequence>
<dbReference type="InterPro" id="IPR031348">
    <property type="entry name" value="PigL_N"/>
</dbReference>
<dbReference type="EMBL" id="JAKJXO020000001">
    <property type="protein sequence ID" value="KAL1612091.1"/>
    <property type="molecule type" value="Genomic_DNA"/>
</dbReference>
<feature type="domain" description="Azaphilone pigments biosynthesis cluster protein L N-terminal" evidence="1">
    <location>
        <begin position="2"/>
        <end position="150"/>
    </location>
</feature>
<dbReference type="Pfam" id="PF17111">
    <property type="entry name" value="PigL_N"/>
    <property type="match status" value="1"/>
</dbReference>
<evidence type="ECO:0000313" key="2">
    <source>
        <dbReference type="EMBL" id="KAL1612091.1"/>
    </source>
</evidence>
<name>A0ABR3S5W9_9PLEO</name>
<dbReference type="Proteomes" id="UP001521785">
    <property type="component" value="Unassembled WGS sequence"/>
</dbReference>
<comment type="caution">
    <text evidence="2">The sequence shown here is derived from an EMBL/GenBank/DDBJ whole genome shotgun (WGS) entry which is preliminary data.</text>
</comment>
<protein>
    <recommendedName>
        <fullName evidence="1">Azaphilone pigments biosynthesis cluster protein L N-terminal domain-containing protein</fullName>
    </recommendedName>
</protein>